<proteinExistence type="predicted"/>
<reference evidence="2 3" key="3">
    <citation type="journal article" date="2017" name="G3 (Bethesda)">
        <title>Comparative analysis highlights variable genome content of wheat rusts and divergence of the mating loci.</title>
        <authorList>
            <person name="Cuomo C.A."/>
            <person name="Bakkeren G."/>
            <person name="Khalil H.B."/>
            <person name="Panwar V."/>
            <person name="Joly D."/>
            <person name="Linning R."/>
            <person name="Sakthikumar S."/>
            <person name="Song X."/>
            <person name="Adiconis X."/>
            <person name="Fan L."/>
            <person name="Goldberg J.M."/>
            <person name="Levin J.Z."/>
            <person name="Young S."/>
            <person name="Zeng Q."/>
            <person name="Anikster Y."/>
            <person name="Bruce M."/>
            <person name="Wang M."/>
            <person name="Yin C."/>
            <person name="McCallum B."/>
            <person name="Szabo L.J."/>
            <person name="Hulbert S."/>
            <person name="Chen X."/>
            <person name="Fellers J.P."/>
        </authorList>
    </citation>
    <scope>NUCLEOTIDE SEQUENCE</scope>
    <source>
        <strain evidence="2">isolate 1-1 / race 1 (BBBD)</strain>
        <strain evidence="3">Isolate 1-1 / race 1 (BBBD)</strain>
    </source>
</reference>
<dbReference type="VEuPathDB" id="FungiDB:PTTG_07967"/>
<gene>
    <name evidence="1" type="ORF">PTTG_07967</name>
</gene>
<dbReference type="OrthoDB" id="438179at2759"/>
<evidence type="ECO:0000313" key="3">
    <source>
        <dbReference type="Proteomes" id="UP000005240"/>
    </source>
</evidence>
<organism evidence="1">
    <name type="scientific">Puccinia triticina (isolate 1-1 / race 1 (BBBD))</name>
    <name type="common">Brown leaf rust fungus</name>
    <dbReference type="NCBI Taxonomy" id="630390"/>
    <lineage>
        <taxon>Eukaryota</taxon>
        <taxon>Fungi</taxon>
        <taxon>Dikarya</taxon>
        <taxon>Basidiomycota</taxon>
        <taxon>Pucciniomycotina</taxon>
        <taxon>Pucciniomycetes</taxon>
        <taxon>Pucciniales</taxon>
        <taxon>Pucciniaceae</taxon>
        <taxon>Puccinia</taxon>
    </lineage>
</organism>
<dbReference type="Proteomes" id="UP000005240">
    <property type="component" value="Unassembled WGS sequence"/>
</dbReference>
<reference evidence="1" key="1">
    <citation type="submission" date="2009-11" db="EMBL/GenBank/DDBJ databases">
        <authorList>
            <consortium name="The Broad Institute Genome Sequencing Platform"/>
            <person name="Ward D."/>
            <person name="Feldgarden M."/>
            <person name="Earl A."/>
            <person name="Young S.K."/>
            <person name="Zeng Q."/>
            <person name="Koehrsen M."/>
            <person name="Alvarado L."/>
            <person name="Berlin A."/>
            <person name="Bochicchio J."/>
            <person name="Borenstein D."/>
            <person name="Chapman S.B."/>
            <person name="Chen Z."/>
            <person name="Engels R."/>
            <person name="Freedman E."/>
            <person name="Gellesch M."/>
            <person name="Goldberg J."/>
            <person name="Griggs A."/>
            <person name="Gujja S."/>
            <person name="Heilman E."/>
            <person name="Heiman D."/>
            <person name="Hepburn T."/>
            <person name="Howarth C."/>
            <person name="Jen D."/>
            <person name="Larson L."/>
            <person name="Lewis B."/>
            <person name="Mehta T."/>
            <person name="Park D."/>
            <person name="Pearson M."/>
            <person name="Roberts A."/>
            <person name="Saif S."/>
            <person name="Shea T."/>
            <person name="Shenoy N."/>
            <person name="Sisk P."/>
            <person name="Stolte C."/>
            <person name="Sykes S."/>
            <person name="Thomson T."/>
            <person name="Walk T."/>
            <person name="White J."/>
            <person name="Yandava C."/>
            <person name="Izard J."/>
            <person name="Baranova O.V."/>
            <person name="Blanton J.M."/>
            <person name="Tanner A.C."/>
            <person name="Dewhirst F.E."/>
            <person name="Haas B."/>
            <person name="Nusbaum C."/>
            <person name="Birren B."/>
        </authorList>
    </citation>
    <scope>NUCLEOTIDE SEQUENCE [LARGE SCALE GENOMIC DNA]</scope>
    <source>
        <strain evidence="1">1-1 BBBD Race 1</strain>
    </source>
</reference>
<evidence type="ECO:0000313" key="2">
    <source>
        <dbReference type="EnsemblFungi" id="PTTG_07967-t43_1-p1"/>
    </source>
</evidence>
<dbReference type="EMBL" id="ADAS02000064">
    <property type="protein sequence ID" value="OAV92437.1"/>
    <property type="molecule type" value="Genomic_DNA"/>
</dbReference>
<name>A0A180GI61_PUCT1</name>
<reference evidence="1" key="2">
    <citation type="submission" date="2016-05" db="EMBL/GenBank/DDBJ databases">
        <title>Comparative analysis highlights variable genome content of wheat rusts and divergence of the mating loci.</title>
        <authorList>
            <person name="Cuomo C.A."/>
            <person name="Bakkeren G."/>
            <person name="Szabo L."/>
            <person name="Khalil H."/>
            <person name="Joly D."/>
            <person name="Goldberg J."/>
            <person name="Young S."/>
            <person name="Zeng Q."/>
            <person name="Fellers J."/>
        </authorList>
    </citation>
    <scope>NUCLEOTIDE SEQUENCE [LARGE SCALE GENOMIC DNA]</scope>
    <source>
        <strain evidence="1">1-1 BBBD Race 1</strain>
    </source>
</reference>
<evidence type="ECO:0000313" key="1">
    <source>
        <dbReference type="EMBL" id="OAV92437.1"/>
    </source>
</evidence>
<reference evidence="2" key="4">
    <citation type="submission" date="2025-05" db="UniProtKB">
        <authorList>
            <consortium name="EnsemblFungi"/>
        </authorList>
    </citation>
    <scope>IDENTIFICATION</scope>
    <source>
        <strain evidence="2">isolate 1-1 / race 1 (BBBD)</strain>
    </source>
</reference>
<dbReference type="AlphaFoldDB" id="A0A180GI61"/>
<accession>A0A180GI61</accession>
<feature type="non-terminal residue" evidence="1">
    <location>
        <position position="1"/>
    </location>
</feature>
<sequence length="175" mass="19729">MEHLSEPLKSSLASHLPIWYESWTELNRLSRSNSGTSPAQVLTACDQLRDEKLIEIGVALDDQDDGNALVKLLPAGMLLHACDEKQRIHREKEKKMLFKGKLAPEDMFKASLELSLFDPNGVPTHAALSGKELSKSRRKKLLKDWDVLKKLHADYLAWVALGILTQLFLHFALCT</sequence>
<protein>
    <submittedName>
        <fullName evidence="1 2">Uncharacterized protein</fullName>
    </submittedName>
</protein>
<keyword evidence="3" id="KW-1185">Reference proteome</keyword>
<dbReference type="EnsemblFungi" id="PTTG_07967-t43_1">
    <property type="protein sequence ID" value="PTTG_07967-t43_1-p1"/>
    <property type="gene ID" value="PTTG_07967"/>
</dbReference>